<dbReference type="PANTHER" id="PTHR47306:SF2">
    <property type="entry name" value="CORE-BINDING (CB) DOMAIN-CONTAINING PROTEIN"/>
    <property type="match status" value="1"/>
</dbReference>
<dbReference type="STRING" id="1676925.ENSPKIP00000006299"/>
<accession>A0A3B3QKC6</accession>
<dbReference type="Ensembl" id="ENSPKIT00000030322.1">
    <property type="protein sequence ID" value="ENSPKIP00000006299.1"/>
    <property type="gene ID" value="ENSPKIG00000022636.1"/>
</dbReference>
<reference evidence="1" key="1">
    <citation type="submission" date="2025-08" db="UniProtKB">
        <authorList>
            <consortium name="Ensembl"/>
        </authorList>
    </citation>
    <scope>IDENTIFICATION</scope>
</reference>
<proteinExistence type="predicted"/>
<sequence>QAFETATRHLSHMDRSVVADYLSPSTSTKSGNVIRARMLLSLIAGESSGSGEPAPRTSGAECPQMDERAAYDLFIKSFPVAINGRCPGKLVRTELVGIAYERLCYDHWRSDQKTLRMKHVIHFGRRLPTEHRVHAWMEKEGWTSNCPDVQQILRQWRPSGSVDTAVDCSVIKKLLQYQRWMGLIIVEIEGKGRGVKTTRKF</sequence>
<dbReference type="AlphaFoldDB" id="A0A3B3QKC6"/>
<evidence type="ECO:0000313" key="2">
    <source>
        <dbReference type="Proteomes" id="UP000261540"/>
    </source>
</evidence>
<dbReference type="Proteomes" id="UP000261540">
    <property type="component" value="Unplaced"/>
</dbReference>
<protein>
    <submittedName>
        <fullName evidence="1">Si:ch211-261d9.1</fullName>
    </submittedName>
</protein>
<keyword evidence="2" id="KW-1185">Reference proteome</keyword>
<reference evidence="1" key="2">
    <citation type="submission" date="2025-09" db="UniProtKB">
        <authorList>
            <consortium name="Ensembl"/>
        </authorList>
    </citation>
    <scope>IDENTIFICATION</scope>
</reference>
<evidence type="ECO:0000313" key="1">
    <source>
        <dbReference type="Ensembl" id="ENSPKIP00000006299.1"/>
    </source>
</evidence>
<dbReference type="PANTHER" id="PTHR47306">
    <property type="entry name" value="SI:CH211-178J18.4-RELATED"/>
    <property type="match status" value="1"/>
</dbReference>
<name>A0A3B3QKC6_9TELE</name>
<organism evidence="1 2">
    <name type="scientific">Paramormyrops kingsleyae</name>
    <dbReference type="NCBI Taxonomy" id="1676925"/>
    <lineage>
        <taxon>Eukaryota</taxon>
        <taxon>Metazoa</taxon>
        <taxon>Chordata</taxon>
        <taxon>Craniata</taxon>
        <taxon>Vertebrata</taxon>
        <taxon>Euteleostomi</taxon>
        <taxon>Actinopterygii</taxon>
        <taxon>Neopterygii</taxon>
        <taxon>Teleostei</taxon>
        <taxon>Osteoglossocephala</taxon>
        <taxon>Osteoglossomorpha</taxon>
        <taxon>Osteoglossiformes</taxon>
        <taxon>Mormyridae</taxon>
        <taxon>Paramormyrops</taxon>
    </lineage>
</organism>
<dbReference type="GeneTree" id="ENSGT01050000245052"/>